<accession>A0A1F4Q4M6</accession>
<evidence type="ECO:0000259" key="1">
    <source>
        <dbReference type="Pfam" id="PF01370"/>
    </source>
</evidence>
<feature type="domain" description="NAD-dependent epimerase/dehydratase" evidence="1">
    <location>
        <begin position="4"/>
        <end position="216"/>
    </location>
</feature>
<reference evidence="2 3" key="1">
    <citation type="journal article" date="2016" name="Nat. Commun.">
        <title>Thousands of microbial genomes shed light on interconnected biogeochemical processes in an aquifer system.</title>
        <authorList>
            <person name="Anantharaman K."/>
            <person name="Brown C.T."/>
            <person name="Hug L.A."/>
            <person name="Sharon I."/>
            <person name="Castelle C.J."/>
            <person name="Probst A.J."/>
            <person name="Thomas B.C."/>
            <person name="Singh A."/>
            <person name="Wilkins M.J."/>
            <person name="Karaoz U."/>
            <person name="Brodie E.L."/>
            <person name="Williams K.H."/>
            <person name="Hubbard S.S."/>
            <person name="Banfield J.F."/>
        </authorList>
    </citation>
    <scope>NUCLEOTIDE SEQUENCE [LARGE SCALE GENOMIC DNA]</scope>
</reference>
<dbReference type="PANTHER" id="PTHR48079:SF6">
    <property type="entry name" value="NAD(P)-BINDING DOMAIN-CONTAINING PROTEIN-RELATED"/>
    <property type="match status" value="1"/>
</dbReference>
<evidence type="ECO:0000313" key="3">
    <source>
        <dbReference type="Proteomes" id="UP000178724"/>
    </source>
</evidence>
<sequence>MKKIFVTGIGGCVGHYLFDLLIANPDYDLYLLVRDPSKLLFSPGSYDNVHLIEDDLKNISKYADIIKEMDIVIHAAADWAGHEGNLDYSLELFNLIDPVRCQKVIYFSTASILGENNRPVPEAETLGTHYVRGKYLLHKKLPELPIYPKMITLFPTWVLGGDKLHPYSHASTGIIEAKKWLWLIRFFTVDAKFHFIHAADIARITYYLLENETKEKELVLGNPAITASQFIRQTCRYFRIPVFFQVPISLPFVILLADLTGHKLHPWDLFCFRKRHFVYKTVNASAFNLKYDRGTVQGALNGL</sequence>
<dbReference type="InterPro" id="IPR051783">
    <property type="entry name" value="NAD(P)-dependent_oxidoreduct"/>
</dbReference>
<dbReference type="SUPFAM" id="SSF51735">
    <property type="entry name" value="NAD(P)-binding Rossmann-fold domains"/>
    <property type="match status" value="1"/>
</dbReference>
<dbReference type="Proteomes" id="UP000178724">
    <property type="component" value="Unassembled WGS sequence"/>
</dbReference>
<dbReference type="GO" id="GO:0005737">
    <property type="term" value="C:cytoplasm"/>
    <property type="evidence" value="ECO:0007669"/>
    <property type="project" value="TreeGrafter"/>
</dbReference>
<protein>
    <recommendedName>
        <fullName evidence="1">NAD-dependent epimerase/dehydratase domain-containing protein</fullName>
    </recommendedName>
</protein>
<name>A0A1F4Q4M6_UNCSA</name>
<dbReference type="EMBL" id="METM01000004">
    <property type="protein sequence ID" value="OGB90799.1"/>
    <property type="molecule type" value="Genomic_DNA"/>
</dbReference>
<organism evidence="2 3">
    <name type="scientific">candidate division WOR-1 bacterium RIFCSPHIGHO2_01_FULL_53_15</name>
    <dbReference type="NCBI Taxonomy" id="1802564"/>
    <lineage>
        <taxon>Bacteria</taxon>
        <taxon>Bacillati</taxon>
        <taxon>Saganbacteria</taxon>
    </lineage>
</organism>
<gene>
    <name evidence="2" type="ORF">A2625_07145</name>
</gene>
<comment type="caution">
    <text evidence="2">The sequence shown here is derived from an EMBL/GenBank/DDBJ whole genome shotgun (WGS) entry which is preliminary data.</text>
</comment>
<dbReference type="PANTHER" id="PTHR48079">
    <property type="entry name" value="PROTEIN YEEZ"/>
    <property type="match status" value="1"/>
</dbReference>
<dbReference type="Pfam" id="PF01370">
    <property type="entry name" value="Epimerase"/>
    <property type="match status" value="1"/>
</dbReference>
<evidence type="ECO:0000313" key="2">
    <source>
        <dbReference type="EMBL" id="OGB90799.1"/>
    </source>
</evidence>
<dbReference type="AlphaFoldDB" id="A0A1F4Q4M6"/>
<proteinExistence type="predicted"/>
<dbReference type="Gene3D" id="3.40.50.720">
    <property type="entry name" value="NAD(P)-binding Rossmann-like Domain"/>
    <property type="match status" value="1"/>
</dbReference>
<dbReference type="InterPro" id="IPR036291">
    <property type="entry name" value="NAD(P)-bd_dom_sf"/>
</dbReference>
<dbReference type="GO" id="GO:0004029">
    <property type="term" value="F:aldehyde dehydrogenase (NAD+) activity"/>
    <property type="evidence" value="ECO:0007669"/>
    <property type="project" value="TreeGrafter"/>
</dbReference>
<dbReference type="InterPro" id="IPR001509">
    <property type="entry name" value="Epimerase_deHydtase"/>
</dbReference>